<dbReference type="AlphaFoldDB" id="A0A9X3WCH0"/>
<protein>
    <submittedName>
        <fullName evidence="1">Uncharacterized protein</fullName>
    </submittedName>
</protein>
<evidence type="ECO:0000313" key="1">
    <source>
        <dbReference type="EMBL" id="MDC3416073.1"/>
    </source>
</evidence>
<proteinExistence type="predicted"/>
<name>A0A9X3WCH0_9BACI</name>
<organism evidence="1 2">
    <name type="scientific">Aquibacillus salsiterrae</name>
    <dbReference type="NCBI Taxonomy" id="2950439"/>
    <lineage>
        <taxon>Bacteria</taxon>
        <taxon>Bacillati</taxon>
        <taxon>Bacillota</taxon>
        <taxon>Bacilli</taxon>
        <taxon>Bacillales</taxon>
        <taxon>Bacillaceae</taxon>
        <taxon>Aquibacillus</taxon>
    </lineage>
</organism>
<reference evidence="1" key="1">
    <citation type="submission" date="2022-06" db="EMBL/GenBank/DDBJ databases">
        <title>Aquibacillus sp. a new bacterium isolated from soil saline samples.</title>
        <authorList>
            <person name="Galisteo C."/>
            <person name="De La Haba R."/>
            <person name="Sanchez-Porro C."/>
            <person name="Ventosa A."/>
        </authorList>
    </citation>
    <scope>NUCLEOTIDE SEQUENCE</scope>
    <source>
        <strain evidence="1">3ASR75-54</strain>
    </source>
</reference>
<sequence>MVEYIHIKENGFYLAFRIGGRNIRLLHFGTNENVPKQEWIEKNSNGQPLVKATNNSDFQQEENRIKYQDLIDRRNENGREIVFYLYDRVEGVTIKCIFLFISKYQVVKMWTEVGKEENSNLVYETFLQESSKEVTIETFNGQKNTVKVAFPTKRKISFQWDEKKETLGFSTDQQDNELVSSIS</sequence>
<accession>A0A9X3WCH0</accession>
<evidence type="ECO:0000313" key="2">
    <source>
        <dbReference type="Proteomes" id="UP001145069"/>
    </source>
</evidence>
<dbReference type="RefSeq" id="WP_272445055.1">
    <property type="nucleotide sequence ID" value="NZ_JAMQKC010000002.1"/>
</dbReference>
<gene>
    <name evidence="1" type="ORF">NC799_03990</name>
</gene>
<dbReference type="EMBL" id="JAMQKC010000002">
    <property type="protein sequence ID" value="MDC3416073.1"/>
    <property type="molecule type" value="Genomic_DNA"/>
</dbReference>
<keyword evidence="2" id="KW-1185">Reference proteome</keyword>
<comment type="caution">
    <text evidence="1">The sequence shown here is derived from an EMBL/GenBank/DDBJ whole genome shotgun (WGS) entry which is preliminary data.</text>
</comment>
<dbReference type="Proteomes" id="UP001145069">
    <property type="component" value="Unassembled WGS sequence"/>
</dbReference>